<reference evidence="2 4" key="3">
    <citation type="submission" date="2020-11" db="EMBL/GenBank/DDBJ databases">
        <title>Closed and high quality bacterial genomes of the OMM12 community.</title>
        <authorList>
            <person name="Marbouty M."/>
            <person name="Lamy-Besnier Q."/>
            <person name="Debarbieux L."/>
            <person name="Koszul R."/>
        </authorList>
    </citation>
    <scope>NUCLEOTIDE SEQUENCE [LARGE SCALE GENOMIC DNA]</scope>
    <source>
        <strain evidence="2 4">KB18</strain>
    </source>
</reference>
<sequence>MYVVEDHRLAVSDLDPGDERVNETLPEGGVFCIPISERTKPSPDRLTGEPGLFHFCPLNLHEQLLLFGFQLRQATGKAPGPGALLDGVQYVPLALPV</sequence>
<dbReference type="EMBL" id="CP065321">
    <property type="protein sequence ID" value="QQR31121.1"/>
    <property type="molecule type" value="Genomic_DNA"/>
</dbReference>
<gene>
    <name evidence="1" type="ORF">ADH66_15035</name>
    <name evidence="2" type="ORF">I5Q82_05415</name>
</gene>
<reference evidence="3" key="2">
    <citation type="submission" date="2017-05" db="EMBL/GenBank/DDBJ databases">
        <title>Improved OligoMM genomes.</title>
        <authorList>
            <person name="Garzetti D."/>
        </authorList>
    </citation>
    <scope>NUCLEOTIDE SEQUENCE [LARGE SCALE GENOMIC DNA]</scope>
    <source>
        <strain evidence="3">KB18</strain>
    </source>
</reference>
<dbReference type="AlphaFoldDB" id="A0A1Z2XTS1"/>
<evidence type="ECO:0000313" key="3">
    <source>
        <dbReference type="Proteomes" id="UP000196710"/>
    </source>
</evidence>
<dbReference type="RefSeq" id="WP_088364458.1">
    <property type="nucleotide sequence ID" value="NZ_CP021422.1"/>
</dbReference>
<protein>
    <submittedName>
        <fullName evidence="2">Uncharacterized protein</fullName>
    </submittedName>
</protein>
<organism evidence="2 4">
    <name type="scientific">Acutalibacter muris</name>
    <dbReference type="NCBI Taxonomy" id="1796620"/>
    <lineage>
        <taxon>Bacteria</taxon>
        <taxon>Bacillati</taxon>
        <taxon>Bacillota</taxon>
        <taxon>Clostridia</taxon>
        <taxon>Eubacteriales</taxon>
        <taxon>Acutalibacteraceae</taxon>
        <taxon>Acutalibacter</taxon>
    </lineage>
</organism>
<proteinExistence type="predicted"/>
<keyword evidence="3" id="KW-1185">Reference proteome</keyword>
<dbReference type="KEGG" id="amur:ADH66_15035"/>
<evidence type="ECO:0000313" key="2">
    <source>
        <dbReference type="EMBL" id="QQR31121.1"/>
    </source>
</evidence>
<evidence type="ECO:0000313" key="4">
    <source>
        <dbReference type="Proteomes" id="UP000596035"/>
    </source>
</evidence>
<dbReference type="EMBL" id="CP021422">
    <property type="protein sequence ID" value="ASB41854.1"/>
    <property type="molecule type" value="Genomic_DNA"/>
</dbReference>
<evidence type="ECO:0000313" key="1">
    <source>
        <dbReference type="EMBL" id="ASB41854.1"/>
    </source>
</evidence>
<name>A0A1Z2XTS1_9FIRM</name>
<reference evidence="1" key="1">
    <citation type="journal article" date="2017" name="Genome Announc.">
        <title>High-Quality Whole-Genome Sequences of the Oligo-Mouse-Microbiota Bacterial Community.</title>
        <authorList>
            <person name="Garzetti D."/>
            <person name="Brugiroux S."/>
            <person name="Bunk B."/>
            <person name="Pukall R."/>
            <person name="McCoy K.D."/>
            <person name="Macpherson A.J."/>
            <person name="Stecher B."/>
        </authorList>
    </citation>
    <scope>NUCLEOTIDE SEQUENCE</scope>
    <source>
        <strain evidence="1">KB18</strain>
    </source>
</reference>
<accession>A0A1Z2XTS1</accession>
<dbReference type="Proteomes" id="UP000196710">
    <property type="component" value="Chromosome"/>
</dbReference>
<dbReference type="Proteomes" id="UP000596035">
    <property type="component" value="Chromosome"/>
</dbReference>